<keyword evidence="3" id="KW-1185">Reference proteome</keyword>
<gene>
    <name evidence="2" type="ORF">PR048_029178</name>
</gene>
<evidence type="ECO:0000313" key="3">
    <source>
        <dbReference type="Proteomes" id="UP001159363"/>
    </source>
</evidence>
<protein>
    <submittedName>
        <fullName evidence="2">Uncharacterized protein</fullName>
    </submittedName>
</protein>
<dbReference type="EMBL" id="JARBHB010000013">
    <property type="protein sequence ID" value="KAJ8870165.1"/>
    <property type="molecule type" value="Genomic_DNA"/>
</dbReference>
<evidence type="ECO:0000313" key="2">
    <source>
        <dbReference type="EMBL" id="KAJ8870165.1"/>
    </source>
</evidence>
<dbReference type="Proteomes" id="UP001159363">
    <property type="component" value="Chromosome 12"/>
</dbReference>
<accession>A0ABQ9GCL6</accession>
<evidence type="ECO:0000256" key="1">
    <source>
        <dbReference type="SAM" id="MobiDB-lite"/>
    </source>
</evidence>
<proteinExistence type="predicted"/>
<name>A0ABQ9GCL6_9NEOP</name>
<reference evidence="2 3" key="1">
    <citation type="submission" date="2023-02" db="EMBL/GenBank/DDBJ databases">
        <title>LHISI_Scaffold_Assembly.</title>
        <authorList>
            <person name="Stuart O.P."/>
            <person name="Cleave R."/>
            <person name="Magrath M.J.L."/>
            <person name="Mikheyev A.S."/>
        </authorList>
    </citation>
    <scope>NUCLEOTIDE SEQUENCE [LARGE SCALE GENOMIC DNA]</scope>
    <source>
        <strain evidence="2">Daus_M_001</strain>
        <tissue evidence="2">Leg muscle</tissue>
    </source>
</reference>
<sequence>MDAILQHVLARAFHNFWCRLHTCLECSPGTTLATKKCRLVHECSPEHAASLIAWHVQILQELHHIGPIRINSHRHSETTPLNQPPPNSTGLSFSFSLLTVSECALFNTLFLWRRGRSHAVQYLANMVGDPRSHECVGRTSQRGRCEWVLCIDAESAHKFLHSFTKISQQLKSPLLAVPLSSGNVMETRPKVSLWLAQENNLVLLTLIMWYLDARIVDVAYTWRMVSTRVICVDNLSASDLNPIRHLWELLERNLHAGPTRPADERQLFSVLQEDWKRILPAVYQNLKKKAYPETSTALHFISKCVFTSKECLQKEVAHIPSVEKKNVALRLVEDHVTAGRTTDGCDGVLRVQPYYVARGPREIVGAAALYRVRGNVAYKWTDRTMQFEAVILCVRAPGPRVLFKKNQIASELPLCRLCRRRCAPYTVYTHLNGHVSYAYELFKILRNSLRGCPRFVASDEADIVTAFKEVAHIDGSRAADGISRLPHHWRRTLTTSESTLKDVKQLVHPLPVIAVFSVVKQRLLVLVRGPERVDQVEERQRHQHRTCRPEIQSVIVKRRNEIAPGKREIPEKTRRPAASSGTIPSCENPGVEPEAPWDMYRCHPAACPRPCLSQLSVSSAHLSRGQWRPLPAPTLDYLLPTKANRVKIPSGVARGDRAGRCRWSAGFLGDLPFPSTIHFGAAPYVASSLSALKTTMLGNTTYMRLWCAAKSTEKTIADYLRNWLGFLTAIFPVPDPHKLERESSLQSLCLCEHLNGLYPVPEVSLGTKQTASRTKPAENHSK</sequence>
<feature type="region of interest" description="Disordered" evidence="1">
    <location>
        <begin position="570"/>
        <end position="590"/>
    </location>
</feature>
<organism evidence="2 3">
    <name type="scientific">Dryococelus australis</name>
    <dbReference type="NCBI Taxonomy" id="614101"/>
    <lineage>
        <taxon>Eukaryota</taxon>
        <taxon>Metazoa</taxon>
        <taxon>Ecdysozoa</taxon>
        <taxon>Arthropoda</taxon>
        <taxon>Hexapoda</taxon>
        <taxon>Insecta</taxon>
        <taxon>Pterygota</taxon>
        <taxon>Neoptera</taxon>
        <taxon>Polyneoptera</taxon>
        <taxon>Phasmatodea</taxon>
        <taxon>Verophasmatodea</taxon>
        <taxon>Anareolatae</taxon>
        <taxon>Phasmatidae</taxon>
        <taxon>Eurycanthinae</taxon>
        <taxon>Dryococelus</taxon>
    </lineage>
</organism>
<comment type="caution">
    <text evidence="2">The sequence shown here is derived from an EMBL/GenBank/DDBJ whole genome shotgun (WGS) entry which is preliminary data.</text>
</comment>